<accession>A0A135RZD3</accession>
<dbReference type="Proteomes" id="UP000070328">
    <property type="component" value="Unassembled WGS sequence"/>
</dbReference>
<evidence type="ECO:0000256" key="1">
    <source>
        <dbReference type="SAM" id="MobiDB-lite"/>
    </source>
</evidence>
<proteinExistence type="predicted"/>
<name>A0A135RZD3_9PEZI</name>
<keyword evidence="3" id="KW-1185">Reference proteome</keyword>
<dbReference type="EMBL" id="JFBX01000758">
    <property type="protein sequence ID" value="KXH28989.1"/>
    <property type="molecule type" value="Genomic_DNA"/>
</dbReference>
<comment type="caution">
    <text evidence="2">The sequence shown here is derived from an EMBL/GenBank/DDBJ whole genome shotgun (WGS) entry which is preliminary data.</text>
</comment>
<dbReference type="AlphaFoldDB" id="A0A135RZD3"/>
<evidence type="ECO:0000313" key="3">
    <source>
        <dbReference type="Proteomes" id="UP000070328"/>
    </source>
</evidence>
<gene>
    <name evidence="2" type="ORF">CSIM01_02058</name>
</gene>
<feature type="region of interest" description="Disordered" evidence="1">
    <location>
        <begin position="65"/>
        <end position="98"/>
    </location>
</feature>
<sequence>MGIRDRAREAFGFPADLEDAGDGAAAQAVDTMPPDLIEYRYFDSSSHILKLASARRWPHKPCLTLPAPSQSAHQDSNELDLKLLSHRRNSDSSGEYYV</sequence>
<organism evidence="2 3">
    <name type="scientific">Colletotrichum simmondsii</name>
    <dbReference type="NCBI Taxonomy" id="703756"/>
    <lineage>
        <taxon>Eukaryota</taxon>
        <taxon>Fungi</taxon>
        <taxon>Dikarya</taxon>
        <taxon>Ascomycota</taxon>
        <taxon>Pezizomycotina</taxon>
        <taxon>Sordariomycetes</taxon>
        <taxon>Hypocreomycetidae</taxon>
        <taxon>Glomerellales</taxon>
        <taxon>Glomerellaceae</taxon>
        <taxon>Colletotrichum</taxon>
        <taxon>Colletotrichum acutatum species complex</taxon>
    </lineage>
</organism>
<reference evidence="2 3" key="1">
    <citation type="submission" date="2014-02" db="EMBL/GenBank/DDBJ databases">
        <title>The genome sequence of Colletotrichum simmondsii CBS122122.</title>
        <authorList>
            <person name="Baroncelli R."/>
            <person name="Thon M.R."/>
        </authorList>
    </citation>
    <scope>NUCLEOTIDE SEQUENCE [LARGE SCALE GENOMIC DNA]</scope>
    <source>
        <strain evidence="2 3">CBS122122</strain>
    </source>
</reference>
<evidence type="ECO:0000313" key="2">
    <source>
        <dbReference type="EMBL" id="KXH28989.1"/>
    </source>
</evidence>
<protein>
    <submittedName>
        <fullName evidence="2">Uncharacterized protein</fullName>
    </submittedName>
</protein>